<evidence type="ECO:0000259" key="5">
    <source>
        <dbReference type="PROSITE" id="PS50931"/>
    </source>
</evidence>
<dbReference type="SUPFAM" id="SSF46785">
    <property type="entry name" value="Winged helix' DNA-binding domain"/>
    <property type="match status" value="1"/>
</dbReference>
<dbReference type="Pfam" id="PF03466">
    <property type="entry name" value="LysR_substrate"/>
    <property type="match status" value="1"/>
</dbReference>
<dbReference type="PANTHER" id="PTHR30427">
    <property type="entry name" value="TRANSCRIPTIONAL ACTIVATOR PROTEIN LYSR"/>
    <property type="match status" value="1"/>
</dbReference>
<keyword evidence="7" id="KW-1185">Reference proteome</keyword>
<gene>
    <name evidence="6" type="ORF">EV675_0012</name>
</gene>
<dbReference type="InterPro" id="IPR036390">
    <property type="entry name" value="WH_DNA-bd_sf"/>
</dbReference>
<proteinExistence type="inferred from homology"/>
<dbReference type="InterPro" id="IPR005119">
    <property type="entry name" value="LysR_subst-bd"/>
</dbReference>
<dbReference type="GO" id="GO:0009089">
    <property type="term" value="P:lysine biosynthetic process via diaminopimelate"/>
    <property type="evidence" value="ECO:0007669"/>
    <property type="project" value="TreeGrafter"/>
</dbReference>
<dbReference type="Gene3D" id="1.10.10.10">
    <property type="entry name" value="Winged helix-like DNA-binding domain superfamily/Winged helix DNA-binding domain"/>
    <property type="match status" value="1"/>
</dbReference>
<evidence type="ECO:0000313" key="7">
    <source>
        <dbReference type="Proteomes" id="UP000292445"/>
    </source>
</evidence>
<sequence length="295" mass="31695">MALKLRQIEAFRAVMREGSMVRASSTLAITQPAVSYLIGSLENAVGFALFRREKGKLIPTPEAHQLIDEVDRLYESVDEVEAVARLIANHQRAVLRILLTPALSTGACVQAIGRYAARHPGLRLDIDTAHRATIVRRLLSGHADLAVLSLPVETDRIVATSVFASDLVCVLPAHRAPPRPDAVTPADLADIPLIGLKPSGVIRPIVDRWFSAAEIKPRFDIEVRDAWTAIELVRGGVGAAIVGRISVPPLGADPLRVLALAPAQRIEIGVVSPASPPPNRTVGALADFLRAQLQP</sequence>
<reference evidence="6 7" key="1">
    <citation type="submission" date="2019-02" db="EMBL/GenBank/DDBJ databases">
        <title>Genomic Encyclopedia of Type Strains, Phase IV (KMG-IV): sequencing the most valuable type-strain genomes for metagenomic binning, comparative biology and taxonomic classification.</title>
        <authorList>
            <person name="Goeker M."/>
        </authorList>
    </citation>
    <scope>NUCLEOTIDE SEQUENCE [LARGE SCALE GENOMIC DNA]</scope>
    <source>
        <strain evidence="6 7">K24</strain>
    </source>
</reference>
<keyword evidence="3 6" id="KW-0238">DNA-binding</keyword>
<protein>
    <submittedName>
        <fullName evidence="6">DNA-binding transcriptional LysR family regulator</fullName>
    </submittedName>
</protein>
<comment type="caution">
    <text evidence="6">The sequence shown here is derived from an EMBL/GenBank/DDBJ whole genome shotgun (WGS) entry which is preliminary data.</text>
</comment>
<dbReference type="PROSITE" id="PS50931">
    <property type="entry name" value="HTH_LYSR"/>
    <property type="match status" value="1"/>
</dbReference>
<dbReference type="GO" id="GO:0043565">
    <property type="term" value="F:sequence-specific DNA binding"/>
    <property type="evidence" value="ECO:0007669"/>
    <property type="project" value="TreeGrafter"/>
</dbReference>
<evidence type="ECO:0000313" key="6">
    <source>
        <dbReference type="EMBL" id="RZS84010.1"/>
    </source>
</evidence>
<dbReference type="GO" id="GO:0003700">
    <property type="term" value="F:DNA-binding transcription factor activity"/>
    <property type="evidence" value="ECO:0007669"/>
    <property type="project" value="InterPro"/>
</dbReference>
<name>A0A4Q7NHT2_9BURK</name>
<dbReference type="PANTHER" id="PTHR30427:SF1">
    <property type="entry name" value="TRANSCRIPTIONAL ACTIVATOR PROTEIN LYSR"/>
    <property type="match status" value="1"/>
</dbReference>
<comment type="similarity">
    <text evidence="1">Belongs to the LysR transcriptional regulatory family.</text>
</comment>
<organism evidence="6 7">
    <name type="scientific">Pigmentiphaga kullae</name>
    <dbReference type="NCBI Taxonomy" id="151784"/>
    <lineage>
        <taxon>Bacteria</taxon>
        <taxon>Pseudomonadati</taxon>
        <taxon>Pseudomonadota</taxon>
        <taxon>Betaproteobacteria</taxon>
        <taxon>Burkholderiales</taxon>
        <taxon>Alcaligenaceae</taxon>
        <taxon>Pigmentiphaga</taxon>
    </lineage>
</organism>
<dbReference type="EMBL" id="SGXC01000001">
    <property type="protein sequence ID" value="RZS84010.1"/>
    <property type="molecule type" value="Genomic_DNA"/>
</dbReference>
<evidence type="ECO:0000256" key="4">
    <source>
        <dbReference type="ARBA" id="ARBA00023163"/>
    </source>
</evidence>
<dbReference type="InterPro" id="IPR000847">
    <property type="entry name" value="LysR_HTH_N"/>
</dbReference>
<dbReference type="InterPro" id="IPR036388">
    <property type="entry name" value="WH-like_DNA-bd_sf"/>
</dbReference>
<dbReference type="Pfam" id="PF00126">
    <property type="entry name" value="HTH_1"/>
    <property type="match status" value="1"/>
</dbReference>
<evidence type="ECO:0000256" key="3">
    <source>
        <dbReference type="ARBA" id="ARBA00023125"/>
    </source>
</evidence>
<evidence type="ECO:0000256" key="1">
    <source>
        <dbReference type="ARBA" id="ARBA00009437"/>
    </source>
</evidence>
<evidence type="ECO:0000256" key="2">
    <source>
        <dbReference type="ARBA" id="ARBA00023015"/>
    </source>
</evidence>
<keyword evidence="2" id="KW-0805">Transcription regulation</keyword>
<dbReference type="Gene3D" id="3.40.190.290">
    <property type="match status" value="1"/>
</dbReference>
<dbReference type="RefSeq" id="WP_130355411.1">
    <property type="nucleotide sequence ID" value="NZ_SGXC01000001.1"/>
</dbReference>
<dbReference type="SUPFAM" id="SSF53850">
    <property type="entry name" value="Periplasmic binding protein-like II"/>
    <property type="match status" value="1"/>
</dbReference>
<dbReference type="Proteomes" id="UP000292445">
    <property type="component" value="Unassembled WGS sequence"/>
</dbReference>
<dbReference type="AlphaFoldDB" id="A0A4Q7NHT2"/>
<keyword evidence="4" id="KW-0804">Transcription</keyword>
<dbReference type="PRINTS" id="PR00039">
    <property type="entry name" value="HTHLYSR"/>
</dbReference>
<dbReference type="OrthoDB" id="110033at2"/>
<accession>A0A4Q7NHT2</accession>
<feature type="domain" description="HTH lysR-type" evidence="5">
    <location>
        <begin position="3"/>
        <end position="60"/>
    </location>
</feature>
<dbReference type="GO" id="GO:0010628">
    <property type="term" value="P:positive regulation of gene expression"/>
    <property type="evidence" value="ECO:0007669"/>
    <property type="project" value="TreeGrafter"/>
</dbReference>